<dbReference type="Proteomes" id="UP001558652">
    <property type="component" value="Unassembled WGS sequence"/>
</dbReference>
<organism evidence="3 4">
    <name type="scientific">Ranatra chinensis</name>
    <dbReference type="NCBI Taxonomy" id="642074"/>
    <lineage>
        <taxon>Eukaryota</taxon>
        <taxon>Metazoa</taxon>
        <taxon>Ecdysozoa</taxon>
        <taxon>Arthropoda</taxon>
        <taxon>Hexapoda</taxon>
        <taxon>Insecta</taxon>
        <taxon>Pterygota</taxon>
        <taxon>Neoptera</taxon>
        <taxon>Paraneoptera</taxon>
        <taxon>Hemiptera</taxon>
        <taxon>Heteroptera</taxon>
        <taxon>Panheteroptera</taxon>
        <taxon>Nepomorpha</taxon>
        <taxon>Nepidae</taxon>
        <taxon>Ranatrinae</taxon>
        <taxon>Ranatra</taxon>
    </lineage>
</organism>
<evidence type="ECO:0000256" key="1">
    <source>
        <dbReference type="SAM" id="MobiDB-lite"/>
    </source>
</evidence>
<name>A0ABD0YB45_9HEMI</name>
<proteinExistence type="predicted"/>
<evidence type="ECO:0000256" key="2">
    <source>
        <dbReference type="SAM" id="Phobius"/>
    </source>
</evidence>
<keyword evidence="4" id="KW-1185">Reference proteome</keyword>
<accession>A0ABD0YB45</accession>
<keyword evidence="2" id="KW-0812">Transmembrane</keyword>
<evidence type="ECO:0000313" key="4">
    <source>
        <dbReference type="Proteomes" id="UP001558652"/>
    </source>
</evidence>
<feature type="region of interest" description="Disordered" evidence="1">
    <location>
        <begin position="24"/>
        <end position="48"/>
    </location>
</feature>
<evidence type="ECO:0000313" key="3">
    <source>
        <dbReference type="EMBL" id="KAL1123889.1"/>
    </source>
</evidence>
<dbReference type="AlphaFoldDB" id="A0ABD0YB45"/>
<keyword evidence="2" id="KW-1133">Transmembrane helix</keyword>
<dbReference type="EMBL" id="JBFDAA010000011">
    <property type="protein sequence ID" value="KAL1123889.1"/>
    <property type="molecule type" value="Genomic_DNA"/>
</dbReference>
<gene>
    <name evidence="3" type="ORF">AAG570_001659</name>
</gene>
<comment type="caution">
    <text evidence="3">The sequence shown here is derived from an EMBL/GenBank/DDBJ whole genome shotgun (WGS) entry which is preliminary data.</text>
</comment>
<reference evidence="3 4" key="1">
    <citation type="submission" date="2024-07" db="EMBL/GenBank/DDBJ databases">
        <title>Chromosome-level genome assembly of the water stick insect Ranatra chinensis (Heteroptera: Nepidae).</title>
        <authorList>
            <person name="Liu X."/>
        </authorList>
    </citation>
    <scope>NUCLEOTIDE SEQUENCE [LARGE SCALE GENOMIC DNA]</scope>
    <source>
        <strain evidence="3">Cailab_2021Rc</strain>
        <tissue evidence="3">Muscle</tissue>
    </source>
</reference>
<sequence length="101" mass="10693">MAWFGEGFSSLKGQLTNFAKGVLVEDGENETGDERPKTSQQTTSSSSHINGAPIKAFVVSCSESVGPNRFRLFANFSGAVLAVVLVTLATSVGTLKMTQHL</sequence>
<feature type="compositionally biased region" description="Low complexity" evidence="1">
    <location>
        <begin position="38"/>
        <end position="47"/>
    </location>
</feature>
<protein>
    <submittedName>
        <fullName evidence="3">Uncharacterized protein</fullName>
    </submittedName>
</protein>
<keyword evidence="2" id="KW-0472">Membrane</keyword>
<feature type="transmembrane region" description="Helical" evidence="2">
    <location>
        <begin position="72"/>
        <end position="95"/>
    </location>
</feature>